<gene>
    <name evidence="2" type="ORF">DL346_13615</name>
</gene>
<dbReference type="Proteomes" id="UP000249260">
    <property type="component" value="Unassembled WGS sequence"/>
</dbReference>
<evidence type="ECO:0000313" key="2">
    <source>
        <dbReference type="EMBL" id="RAP76423.1"/>
    </source>
</evidence>
<accession>A0A328U3P7</accession>
<keyword evidence="1" id="KW-1133">Transmembrane helix</keyword>
<keyword evidence="1" id="KW-0472">Membrane</keyword>
<feature type="transmembrane region" description="Helical" evidence="1">
    <location>
        <begin position="36"/>
        <end position="57"/>
    </location>
</feature>
<protein>
    <submittedName>
        <fullName evidence="2">Uncharacterized protein</fullName>
    </submittedName>
</protein>
<sequence>MLPLPVKFDQNEWFVILNCVLGYTWLLFVPKRYPRVISILVILFSVTVAIIMDHTIATPPLDLYDINDLKKYELTDVITYFMYSPYALLSVYLFDKLNPNGLYFTVYVIVWSLLAVCLEWLAIFFNVFKFHGWTLLYSFSFYLFVTTLHLKFFQFILRYSRET</sequence>
<name>A0A328U3P7_9BACL</name>
<dbReference type="AlphaFoldDB" id="A0A328U3P7"/>
<keyword evidence="1" id="KW-0812">Transmembrane</keyword>
<reference evidence="2 3" key="1">
    <citation type="submission" date="2018-06" db="EMBL/GenBank/DDBJ databases">
        <title>Paenibacillus montanisoli sp. nov., isolated from mountain area soil.</title>
        <authorList>
            <person name="Wu M."/>
        </authorList>
    </citation>
    <scope>NUCLEOTIDE SEQUENCE [LARGE SCALE GENOMIC DNA]</scope>
    <source>
        <strain evidence="2 3">RA17</strain>
    </source>
</reference>
<keyword evidence="3" id="KW-1185">Reference proteome</keyword>
<comment type="caution">
    <text evidence="2">The sequence shown here is derived from an EMBL/GenBank/DDBJ whole genome shotgun (WGS) entry which is preliminary data.</text>
</comment>
<organism evidence="2 3">
    <name type="scientific">Paenibacillus montanisoli</name>
    <dbReference type="NCBI Taxonomy" id="2081970"/>
    <lineage>
        <taxon>Bacteria</taxon>
        <taxon>Bacillati</taxon>
        <taxon>Bacillota</taxon>
        <taxon>Bacilli</taxon>
        <taxon>Bacillales</taxon>
        <taxon>Paenibacillaceae</taxon>
        <taxon>Paenibacillus</taxon>
    </lineage>
</organism>
<dbReference type="EMBL" id="QLUW01000002">
    <property type="protein sequence ID" value="RAP76423.1"/>
    <property type="molecule type" value="Genomic_DNA"/>
</dbReference>
<feature type="transmembrane region" description="Helical" evidence="1">
    <location>
        <begin position="77"/>
        <end position="94"/>
    </location>
</feature>
<evidence type="ECO:0000313" key="3">
    <source>
        <dbReference type="Proteomes" id="UP000249260"/>
    </source>
</evidence>
<feature type="transmembrane region" description="Helical" evidence="1">
    <location>
        <begin position="12"/>
        <end position="29"/>
    </location>
</feature>
<evidence type="ECO:0000256" key="1">
    <source>
        <dbReference type="SAM" id="Phobius"/>
    </source>
</evidence>
<feature type="transmembrane region" description="Helical" evidence="1">
    <location>
        <begin position="101"/>
        <end position="123"/>
    </location>
</feature>
<feature type="transmembrane region" description="Helical" evidence="1">
    <location>
        <begin position="135"/>
        <end position="157"/>
    </location>
</feature>
<proteinExistence type="predicted"/>